<proteinExistence type="predicted"/>
<keyword evidence="2" id="KW-1185">Reference proteome</keyword>
<dbReference type="Proteomes" id="UP001152320">
    <property type="component" value="Chromosome 14"/>
</dbReference>
<dbReference type="PANTHER" id="PTHR47331">
    <property type="entry name" value="PHD-TYPE DOMAIN-CONTAINING PROTEIN"/>
    <property type="match status" value="1"/>
</dbReference>
<comment type="caution">
    <text evidence="1">The sequence shown here is derived from an EMBL/GenBank/DDBJ whole genome shotgun (WGS) entry which is preliminary data.</text>
</comment>
<evidence type="ECO:0008006" key="3">
    <source>
        <dbReference type="Google" id="ProtNLM"/>
    </source>
</evidence>
<organism evidence="1 2">
    <name type="scientific">Holothuria leucospilota</name>
    <name type="common">Black long sea cucumber</name>
    <name type="synonym">Mertensiothuria leucospilota</name>
    <dbReference type="NCBI Taxonomy" id="206669"/>
    <lineage>
        <taxon>Eukaryota</taxon>
        <taxon>Metazoa</taxon>
        <taxon>Echinodermata</taxon>
        <taxon>Eleutherozoa</taxon>
        <taxon>Echinozoa</taxon>
        <taxon>Holothuroidea</taxon>
        <taxon>Aspidochirotacea</taxon>
        <taxon>Aspidochirotida</taxon>
        <taxon>Holothuriidae</taxon>
        <taxon>Holothuria</taxon>
    </lineage>
</organism>
<dbReference type="OrthoDB" id="8039504at2759"/>
<evidence type="ECO:0000313" key="1">
    <source>
        <dbReference type="EMBL" id="KAJ8029044.1"/>
    </source>
</evidence>
<reference evidence="1" key="1">
    <citation type="submission" date="2021-10" db="EMBL/GenBank/DDBJ databases">
        <title>Tropical sea cucumber genome reveals ecological adaptation and Cuvierian tubules defense mechanism.</title>
        <authorList>
            <person name="Chen T."/>
        </authorList>
    </citation>
    <scope>NUCLEOTIDE SEQUENCE</scope>
    <source>
        <strain evidence="1">Nanhai2018</strain>
        <tissue evidence="1">Muscle</tissue>
    </source>
</reference>
<gene>
    <name evidence="1" type="ORF">HOLleu_28338</name>
</gene>
<dbReference type="InterPro" id="IPR043502">
    <property type="entry name" value="DNA/RNA_pol_sf"/>
</dbReference>
<name>A0A9Q1BM81_HOLLE</name>
<protein>
    <recommendedName>
        <fullName evidence="3">Reverse transcriptase domain-containing protein</fullName>
    </recommendedName>
</protein>
<dbReference type="PANTHER" id="PTHR47331:SF1">
    <property type="entry name" value="GAG-LIKE PROTEIN"/>
    <property type="match status" value="1"/>
</dbReference>
<evidence type="ECO:0000313" key="2">
    <source>
        <dbReference type="Proteomes" id="UP001152320"/>
    </source>
</evidence>
<accession>A0A9Q1BM81</accession>
<dbReference type="SUPFAM" id="SSF56672">
    <property type="entry name" value="DNA/RNA polymerases"/>
    <property type="match status" value="1"/>
</dbReference>
<dbReference type="AlphaFoldDB" id="A0A9Q1BM81"/>
<sequence>MEHIAMVADITAMFHQVKVTPDQDVLWFLWWPDGDMSQQAKVYRMGDHQFGGSWSPSYCNFTLRNVAGDNREKYHPYTISIVHRNFYVDDCLKSVSTEEEAEWLYRELTGLLNKGGFT</sequence>
<dbReference type="EMBL" id="JAIZAY010000014">
    <property type="protein sequence ID" value="KAJ8029044.1"/>
    <property type="molecule type" value="Genomic_DNA"/>
</dbReference>